<evidence type="ECO:0000259" key="12">
    <source>
        <dbReference type="Pfam" id="PF07244"/>
    </source>
</evidence>
<dbReference type="Pfam" id="PF17243">
    <property type="entry name" value="POTRA_TamA_1"/>
    <property type="match status" value="1"/>
</dbReference>
<evidence type="ECO:0000256" key="10">
    <source>
        <dbReference type="ARBA" id="ARBA00093548"/>
    </source>
</evidence>
<dbReference type="PANTHER" id="PTHR12815:SF47">
    <property type="entry name" value="TRANSLOCATION AND ASSEMBLY MODULE SUBUNIT TAMA"/>
    <property type="match status" value="1"/>
</dbReference>
<dbReference type="Pfam" id="PF01103">
    <property type="entry name" value="Omp85"/>
    <property type="match status" value="1"/>
</dbReference>
<evidence type="ECO:0000256" key="4">
    <source>
        <dbReference type="ARBA" id="ARBA00022452"/>
    </source>
</evidence>
<reference evidence="15" key="1">
    <citation type="submission" date="2017-02" db="EMBL/GenBank/DDBJ databases">
        <authorList>
            <person name="Daims H."/>
        </authorList>
    </citation>
    <scope>NUCLEOTIDE SEQUENCE [LARGE SCALE GENOMIC DNA]</scope>
</reference>
<evidence type="ECO:0000313" key="14">
    <source>
        <dbReference type="EMBL" id="SJM89323.1"/>
    </source>
</evidence>
<dbReference type="Gene3D" id="2.40.160.50">
    <property type="entry name" value="membrane protein fhac: a member of the omp85/tpsb transporter family"/>
    <property type="match status" value="1"/>
</dbReference>
<keyword evidence="4" id="KW-1134">Transmembrane beta strand</keyword>
<evidence type="ECO:0000256" key="6">
    <source>
        <dbReference type="ARBA" id="ARBA00022729"/>
    </source>
</evidence>
<protein>
    <recommendedName>
        <fullName evidence="3">Translocation and assembly module subunit TamA</fullName>
    </recommendedName>
    <alternativeName>
        <fullName evidence="9">Autotransporter assembly factor TamA</fullName>
    </alternativeName>
</protein>
<evidence type="ECO:0000256" key="9">
    <source>
        <dbReference type="ARBA" id="ARBA00033063"/>
    </source>
</evidence>
<comment type="subunit">
    <text evidence="10">Interacts with TamB to form the translocation and assembly module (TAM).</text>
</comment>
<keyword evidence="7" id="KW-0472">Membrane</keyword>
<dbReference type="GO" id="GO:0009279">
    <property type="term" value="C:cell outer membrane"/>
    <property type="evidence" value="ECO:0007669"/>
    <property type="project" value="UniProtKB-SubCell"/>
</dbReference>
<dbReference type="Pfam" id="PF07244">
    <property type="entry name" value="POTRA"/>
    <property type="match status" value="1"/>
</dbReference>
<dbReference type="InterPro" id="IPR039910">
    <property type="entry name" value="D15-like"/>
</dbReference>
<dbReference type="InterPro" id="IPR035243">
    <property type="entry name" value="TamA_POTRA_Dom_1"/>
</dbReference>
<dbReference type="GO" id="GO:0009306">
    <property type="term" value="P:protein secretion"/>
    <property type="evidence" value="ECO:0007669"/>
    <property type="project" value="TreeGrafter"/>
</dbReference>
<evidence type="ECO:0000256" key="5">
    <source>
        <dbReference type="ARBA" id="ARBA00022692"/>
    </source>
</evidence>
<dbReference type="Proteomes" id="UP000195442">
    <property type="component" value="Unassembled WGS sequence"/>
</dbReference>
<dbReference type="OrthoDB" id="9803054at2"/>
<name>A0A1R4GZA3_9GAMM</name>
<organism evidence="14 15">
    <name type="scientific">Crenothrix polyspora</name>
    <dbReference type="NCBI Taxonomy" id="360316"/>
    <lineage>
        <taxon>Bacteria</taxon>
        <taxon>Pseudomonadati</taxon>
        <taxon>Pseudomonadota</taxon>
        <taxon>Gammaproteobacteria</taxon>
        <taxon>Methylococcales</taxon>
        <taxon>Crenotrichaceae</taxon>
        <taxon>Crenothrix</taxon>
    </lineage>
</organism>
<dbReference type="EMBL" id="FUKJ01000017">
    <property type="protein sequence ID" value="SJM89323.1"/>
    <property type="molecule type" value="Genomic_DNA"/>
</dbReference>
<evidence type="ECO:0000256" key="3">
    <source>
        <dbReference type="ARBA" id="ARBA00015419"/>
    </source>
</evidence>
<gene>
    <name evidence="14" type="primary">tamA</name>
    <name evidence="14" type="ORF">CRENPOLYSF2_1130004</name>
</gene>
<dbReference type="InterPro" id="IPR010827">
    <property type="entry name" value="BamA/TamA_POTRA"/>
</dbReference>
<feature type="domain" description="Bacterial surface antigen (D15)" evidence="11">
    <location>
        <begin position="349"/>
        <end position="580"/>
    </location>
</feature>
<dbReference type="AlphaFoldDB" id="A0A1R4GZA3"/>
<dbReference type="RefSeq" id="WP_087145571.1">
    <property type="nucleotide sequence ID" value="NZ_FUKJ01000017.1"/>
</dbReference>
<keyword evidence="8" id="KW-0998">Cell outer membrane</keyword>
<evidence type="ECO:0000259" key="13">
    <source>
        <dbReference type="Pfam" id="PF17243"/>
    </source>
</evidence>
<evidence type="ECO:0000256" key="7">
    <source>
        <dbReference type="ARBA" id="ARBA00023136"/>
    </source>
</evidence>
<evidence type="ECO:0000256" key="1">
    <source>
        <dbReference type="ARBA" id="ARBA00004442"/>
    </source>
</evidence>
<dbReference type="Gene3D" id="3.10.20.310">
    <property type="entry name" value="membrane protein fhac"/>
    <property type="match status" value="3"/>
</dbReference>
<evidence type="ECO:0000259" key="11">
    <source>
        <dbReference type="Pfam" id="PF01103"/>
    </source>
</evidence>
<keyword evidence="5" id="KW-0812">Transmembrane</keyword>
<feature type="domain" description="POTRA" evidence="12">
    <location>
        <begin position="199"/>
        <end position="267"/>
    </location>
</feature>
<keyword evidence="6" id="KW-0732">Signal</keyword>
<dbReference type="GO" id="GO:0097347">
    <property type="term" value="C:TAM protein secretion complex"/>
    <property type="evidence" value="ECO:0007669"/>
    <property type="project" value="TreeGrafter"/>
</dbReference>
<evidence type="ECO:0000256" key="2">
    <source>
        <dbReference type="ARBA" id="ARBA00010248"/>
    </source>
</evidence>
<feature type="domain" description="TamA POTRA" evidence="13">
    <location>
        <begin position="31"/>
        <end position="107"/>
    </location>
</feature>
<proteinExistence type="inferred from homology"/>
<evidence type="ECO:0000256" key="8">
    <source>
        <dbReference type="ARBA" id="ARBA00023237"/>
    </source>
</evidence>
<sequence length="581" mass="64505">MHCLRNPVRGWVGIVWVMLVLYSAVQESFAEISVSGIYGQAKDNVRLTLSIEKEKCDAPQWKIQGAFENSDQEIDQALRALGYYHAVVNKSLALNKRCWKASFDITPGQRVVVSDVNIVINGDASSDPDFIALLKKLPLKKGSPLHHGHYEAMKSRIESLAMENGYLHNTFTEKKLLINKQNNTAQIKLVFDAGKRLVFGDVTLQQNVLDTEFVKKYLSIKTGDFYTSEQLAKTHNALTQSGYFETVDIRADLEHAQHQRVPITIKLSAKKKAHYGFGIGYDTDVGPLLNATYINRLINQQGHFFTANIDLSPVLSVAEAEYTIPLANPATDFLSFGGGFKHEDTSTFKSTTATLSTRLKHAYASGWKQTLFLDYSYEDFTTGSTSGHSLLLVPGGNWLRSVSNNPLRPTQGYRIEIEAKGSYKNPISTASFAQGYLSAIWLHKLPLEGKFIGRTLQGVTLVDQITDLPTSYRFYAGGINSVRGYAYKELGPKDRLGNVEGGKFLSVFSAEYEQAIFDNWAIAAFVDTGNAFNLDSIKFKTGLGLGLRWYSPIGPVRVDFAIPLDESDSSFQIHFAAGARI</sequence>
<comment type="similarity">
    <text evidence="2">Belongs to the TamA family.</text>
</comment>
<dbReference type="PANTHER" id="PTHR12815">
    <property type="entry name" value="SORTING AND ASSEMBLY MACHINERY SAMM50 PROTEIN FAMILY MEMBER"/>
    <property type="match status" value="1"/>
</dbReference>
<evidence type="ECO:0000313" key="15">
    <source>
        <dbReference type="Proteomes" id="UP000195442"/>
    </source>
</evidence>
<accession>A0A1R4GZA3</accession>
<comment type="subcellular location">
    <subcellularLocation>
        <location evidence="1">Cell outer membrane</location>
    </subcellularLocation>
</comment>
<keyword evidence="15" id="KW-1185">Reference proteome</keyword>
<dbReference type="InterPro" id="IPR000184">
    <property type="entry name" value="Bac_surfAg_D15"/>
</dbReference>